<reference evidence="2" key="1">
    <citation type="submission" date="2016-11" db="UniProtKB">
        <authorList>
            <consortium name="WormBaseParasite"/>
        </authorList>
    </citation>
    <scope>IDENTIFICATION</scope>
    <source>
        <strain evidence="2">KR3021</strain>
    </source>
</reference>
<organism evidence="1 2">
    <name type="scientific">Rhabditophanes sp. KR3021</name>
    <dbReference type="NCBI Taxonomy" id="114890"/>
    <lineage>
        <taxon>Eukaryota</taxon>
        <taxon>Metazoa</taxon>
        <taxon>Ecdysozoa</taxon>
        <taxon>Nematoda</taxon>
        <taxon>Chromadorea</taxon>
        <taxon>Rhabditida</taxon>
        <taxon>Tylenchina</taxon>
        <taxon>Panagrolaimomorpha</taxon>
        <taxon>Strongyloidoidea</taxon>
        <taxon>Alloionematidae</taxon>
        <taxon>Rhabditophanes</taxon>
    </lineage>
</organism>
<dbReference type="Proteomes" id="UP000095286">
    <property type="component" value="Unplaced"/>
</dbReference>
<evidence type="ECO:0000313" key="1">
    <source>
        <dbReference type="Proteomes" id="UP000095286"/>
    </source>
</evidence>
<name>A0AC35TKN5_9BILA</name>
<sequence length="432" mass="48864">MKVLLLIVSLVCLSPVTLFAFKKGSWFEEKNSILASNEDVNDGFDIKLVLGEANHMNFDFMDMIPEPAFNDDEWKNVEKAATPFDDLVESQESDENEDSEESDESSEYQSGDTKEEIEKFTKEERKLNYEELHKQTPEGTYDLAKANFKGKCYHKNDEKMGKRTIIDGMKKKRPFEIPGFEKDLPKEFDWRNNSGINYCSPTRNQHLPVYCGSCWTFGTLGAMNDRFNIFRKNRWPMTMLSAQDVISCNGKGTCKGGEVFDVYEHGAKNGFVEEGCNLYVAVDNVCENNARCKTCWPASCDPVQNYTKYFIGDYGRVKGRENMMAEIEKNGPIACGMSATPKFDFGYTGGVYIEKVSGEINHVVSVSGWGVDKVTGIEYWIIRNSWGEAFGGAEKGWFKLPTSKYLNGTGNEYNLGIETDCFYADPIVEGLD</sequence>
<protein>
    <submittedName>
        <fullName evidence="2">Pept_C1 domain-containing protein</fullName>
    </submittedName>
</protein>
<proteinExistence type="predicted"/>
<dbReference type="WBParaSite" id="RSKR_0000160800.1">
    <property type="protein sequence ID" value="RSKR_0000160800.1"/>
    <property type="gene ID" value="RSKR_0000160800"/>
</dbReference>
<accession>A0AC35TKN5</accession>
<evidence type="ECO:0000313" key="2">
    <source>
        <dbReference type="WBParaSite" id="RSKR_0000160800.1"/>
    </source>
</evidence>